<dbReference type="SUPFAM" id="SSF46689">
    <property type="entry name" value="Homeodomain-like"/>
    <property type="match status" value="1"/>
</dbReference>
<dbReference type="SMART" id="SM00717">
    <property type="entry name" value="SANT"/>
    <property type="match status" value="2"/>
</dbReference>
<keyword evidence="3" id="KW-0805">Transcription regulation</keyword>
<dbReference type="OrthoDB" id="2143914at2759"/>
<evidence type="ECO:0000256" key="4">
    <source>
        <dbReference type="ARBA" id="ARBA00023125"/>
    </source>
</evidence>
<keyword evidence="10" id="KW-1185">Reference proteome</keyword>
<comment type="subcellular location">
    <subcellularLocation>
        <location evidence="1">Nucleus</location>
    </subcellularLocation>
</comment>
<keyword evidence="6" id="KW-0539">Nucleus</keyword>
<proteinExistence type="predicted"/>
<reference evidence="10" key="1">
    <citation type="journal article" date="2018" name="Gigascience">
        <title>Genome assembly of the Pink Ipe (Handroanthus impetiginosus, Bignoniaceae), a highly valued, ecologically keystone Neotropical timber forest tree.</title>
        <authorList>
            <person name="Silva-Junior O.B."/>
            <person name="Grattapaglia D."/>
            <person name="Novaes E."/>
            <person name="Collevatti R.G."/>
        </authorList>
    </citation>
    <scope>NUCLEOTIDE SEQUENCE [LARGE SCALE GENOMIC DNA]</scope>
    <source>
        <strain evidence="10">cv. UFG-1</strain>
    </source>
</reference>
<evidence type="ECO:0000256" key="5">
    <source>
        <dbReference type="ARBA" id="ARBA00023163"/>
    </source>
</evidence>
<evidence type="ECO:0000256" key="3">
    <source>
        <dbReference type="ARBA" id="ARBA00023015"/>
    </source>
</evidence>
<accession>A0A2G9HT15</accession>
<evidence type="ECO:0000256" key="2">
    <source>
        <dbReference type="ARBA" id="ARBA00022737"/>
    </source>
</evidence>
<evidence type="ECO:0000256" key="6">
    <source>
        <dbReference type="ARBA" id="ARBA00023242"/>
    </source>
</evidence>
<dbReference type="InterPro" id="IPR017930">
    <property type="entry name" value="Myb_dom"/>
</dbReference>
<feature type="domain" description="Myb-like" evidence="7">
    <location>
        <begin position="9"/>
        <end position="61"/>
    </location>
</feature>
<dbReference type="GO" id="GO:0003677">
    <property type="term" value="F:DNA binding"/>
    <property type="evidence" value="ECO:0007669"/>
    <property type="project" value="UniProtKB-KW"/>
</dbReference>
<name>A0A2G9HT15_9LAMI</name>
<comment type="caution">
    <text evidence="9">The sequence shown here is derived from an EMBL/GenBank/DDBJ whole genome shotgun (WGS) entry which is preliminary data.</text>
</comment>
<dbReference type="InterPro" id="IPR051953">
    <property type="entry name" value="Plant_SW-associated_TFs"/>
</dbReference>
<dbReference type="PANTHER" id="PTHR47997:SF87">
    <property type="entry name" value="TRANSCRIPTION FACTOR MYB26"/>
    <property type="match status" value="1"/>
</dbReference>
<organism evidence="9 10">
    <name type="scientific">Handroanthus impetiginosus</name>
    <dbReference type="NCBI Taxonomy" id="429701"/>
    <lineage>
        <taxon>Eukaryota</taxon>
        <taxon>Viridiplantae</taxon>
        <taxon>Streptophyta</taxon>
        <taxon>Embryophyta</taxon>
        <taxon>Tracheophyta</taxon>
        <taxon>Spermatophyta</taxon>
        <taxon>Magnoliopsida</taxon>
        <taxon>eudicotyledons</taxon>
        <taxon>Gunneridae</taxon>
        <taxon>Pentapetalae</taxon>
        <taxon>asterids</taxon>
        <taxon>lamiids</taxon>
        <taxon>Lamiales</taxon>
        <taxon>Bignoniaceae</taxon>
        <taxon>Crescentiina</taxon>
        <taxon>Tabebuia alliance</taxon>
        <taxon>Handroanthus</taxon>
    </lineage>
</organism>
<keyword evidence="4" id="KW-0238">DNA-binding</keyword>
<sequence length="329" mass="36866">MGYHTCCNKQKVKRGLWSPEEDEKLINYISTYGHGCWSSVPRLAGLQRCGKSCRLRWINYLRPDLKRGSFSHSEASLIIELHRVLGNRWAQIAKHLPGRTDNEVKNFWNSSIKKRLISAKNSDFSTQIGSNLYQNNNFLNIPNPQIDQICNLPITPPIAIHGFDPIEARFEQVFHTNLIPHNSIPFSCLPSWPCNNNNNNYNQIFKQDQNFILDHNPICPVLENQDSSILIDNNNNINIDSNNNNNNNSIKVITNEPLLEEIVGISCGISSGNSVDYIDSFMATFASSSPTSATSPAPLPAALEGFCPPPCSNDFLVNPSVASMWDPQP</sequence>
<protein>
    <submittedName>
        <fullName evidence="9">Transcription factor, Myb superfamily</fullName>
    </submittedName>
</protein>
<dbReference type="Gene3D" id="1.10.10.60">
    <property type="entry name" value="Homeodomain-like"/>
    <property type="match status" value="2"/>
</dbReference>
<dbReference type="PROSITE" id="PS50090">
    <property type="entry name" value="MYB_LIKE"/>
    <property type="match status" value="2"/>
</dbReference>
<feature type="domain" description="Myb-like" evidence="7">
    <location>
        <begin position="62"/>
        <end position="112"/>
    </location>
</feature>
<evidence type="ECO:0000313" key="9">
    <source>
        <dbReference type="EMBL" id="PIN20665.1"/>
    </source>
</evidence>
<gene>
    <name evidence="9" type="ORF">CDL12_06646</name>
</gene>
<dbReference type="PANTHER" id="PTHR47997">
    <property type="entry name" value="MYB DOMAIN PROTEIN 55"/>
    <property type="match status" value="1"/>
</dbReference>
<dbReference type="STRING" id="429701.A0A2G9HT15"/>
<dbReference type="InterPro" id="IPR001005">
    <property type="entry name" value="SANT/Myb"/>
</dbReference>
<dbReference type="CDD" id="cd00167">
    <property type="entry name" value="SANT"/>
    <property type="match status" value="2"/>
</dbReference>
<evidence type="ECO:0000313" key="10">
    <source>
        <dbReference type="Proteomes" id="UP000231279"/>
    </source>
</evidence>
<evidence type="ECO:0000259" key="8">
    <source>
        <dbReference type="PROSITE" id="PS51294"/>
    </source>
</evidence>
<dbReference type="GO" id="GO:0005634">
    <property type="term" value="C:nucleus"/>
    <property type="evidence" value="ECO:0007669"/>
    <property type="project" value="UniProtKB-SubCell"/>
</dbReference>
<dbReference type="FunFam" id="1.10.10.60:FF:000140">
    <property type="entry name" value="Myb transcription factor"/>
    <property type="match status" value="1"/>
</dbReference>
<dbReference type="Pfam" id="PF00249">
    <property type="entry name" value="Myb_DNA-binding"/>
    <property type="match status" value="2"/>
</dbReference>
<dbReference type="AlphaFoldDB" id="A0A2G9HT15"/>
<keyword evidence="5" id="KW-0804">Transcription</keyword>
<feature type="domain" description="HTH myb-type" evidence="8">
    <location>
        <begin position="66"/>
        <end position="116"/>
    </location>
</feature>
<feature type="domain" description="HTH myb-type" evidence="8">
    <location>
        <begin position="9"/>
        <end position="65"/>
    </location>
</feature>
<dbReference type="InterPro" id="IPR009057">
    <property type="entry name" value="Homeodomain-like_sf"/>
</dbReference>
<evidence type="ECO:0000256" key="1">
    <source>
        <dbReference type="ARBA" id="ARBA00004123"/>
    </source>
</evidence>
<dbReference type="Proteomes" id="UP000231279">
    <property type="component" value="Unassembled WGS sequence"/>
</dbReference>
<evidence type="ECO:0000259" key="7">
    <source>
        <dbReference type="PROSITE" id="PS50090"/>
    </source>
</evidence>
<keyword evidence="2" id="KW-0677">Repeat</keyword>
<dbReference type="EMBL" id="NKXS01001068">
    <property type="protein sequence ID" value="PIN20665.1"/>
    <property type="molecule type" value="Genomic_DNA"/>
</dbReference>
<dbReference type="FunFam" id="1.10.10.60:FF:000185">
    <property type="entry name" value="MYB transcription factor"/>
    <property type="match status" value="1"/>
</dbReference>
<dbReference type="PROSITE" id="PS51294">
    <property type="entry name" value="HTH_MYB"/>
    <property type="match status" value="2"/>
</dbReference>